<keyword evidence="1 6" id="KW-0436">Ligase</keyword>
<comment type="subcellular location">
    <subcellularLocation>
        <location evidence="6">Cytoplasm</location>
    </subcellularLocation>
</comment>
<dbReference type="EC" id="6.3.4.19" evidence="6"/>
<dbReference type="CDD" id="cd01992">
    <property type="entry name" value="TilS_N"/>
    <property type="match status" value="1"/>
</dbReference>
<evidence type="ECO:0000256" key="3">
    <source>
        <dbReference type="ARBA" id="ARBA00022741"/>
    </source>
</evidence>
<dbReference type="GO" id="GO:0032267">
    <property type="term" value="F:tRNA(Ile)-lysidine synthase activity"/>
    <property type="evidence" value="ECO:0007669"/>
    <property type="project" value="UniProtKB-EC"/>
</dbReference>
<reference evidence="8 9" key="1">
    <citation type="submission" date="2014-05" db="EMBL/GenBank/DDBJ databases">
        <title>Whole genome shotgun sequence of Rhizobium rhizogenes NBRC 13257.</title>
        <authorList>
            <person name="Katano-Makiyama Y."/>
            <person name="Hosoyama A."/>
            <person name="Hashimoto M."/>
            <person name="Hosoyama Y."/>
            <person name="Noguchi M."/>
            <person name="Tsuchikane K."/>
            <person name="Kimura A."/>
            <person name="Ohji S."/>
            <person name="Ichikawa N."/>
            <person name="Yamazoe A."/>
            <person name="Fujita N."/>
        </authorList>
    </citation>
    <scope>NUCLEOTIDE SEQUENCE [LARGE SCALE GENOMIC DNA]</scope>
    <source>
        <strain evidence="8 9">NBRC 13257</strain>
    </source>
</reference>
<evidence type="ECO:0000256" key="6">
    <source>
        <dbReference type="HAMAP-Rule" id="MF_01161"/>
    </source>
</evidence>
<dbReference type="HAMAP" id="MF_01161">
    <property type="entry name" value="tRNA_Ile_lys_synt"/>
    <property type="match status" value="1"/>
</dbReference>
<comment type="domain">
    <text evidence="6">The N-terminal region contains the highly conserved SGGXDS motif, predicted to be a P-loop motif involved in ATP binding.</text>
</comment>
<dbReference type="PANTHER" id="PTHR43033:SF1">
    <property type="entry name" value="TRNA(ILE)-LYSIDINE SYNTHASE-RELATED"/>
    <property type="match status" value="1"/>
</dbReference>
<comment type="similarity">
    <text evidence="6">Belongs to the tRNA(Ile)-lysidine synthase family.</text>
</comment>
<proteinExistence type="inferred from homology"/>
<dbReference type="Pfam" id="PF01171">
    <property type="entry name" value="ATP_bind_3"/>
    <property type="match status" value="1"/>
</dbReference>
<dbReference type="GO" id="GO:0006400">
    <property type="term" value="P:tRNA modification"/>
    <property type="evidence" value="ECO:0007669"/>
    <property type="project" value="UniProtKB-UniRule"/>
</dbReference>
<keyword evidence="4 6" id="KW-0067">ATP-binding</keyword>
<protein>
    <recommendedName>
        <fullName evidence="6">tRNA(Ile)-lysidine synthase</fullName>
        <ecNumber evidence="6">6.3.4.19</ecNumber>
    </recommendedName>
    <alternativeName>
        <fullName evidence="6">tRNA(Ile)-2-lysyl-cytidine synthase</fullName>
    </alternativeName>
    <alternativeName>
        <fullName evidence="6">tRNA(Ile)-lysidine synthetase</fullName>
    </alternativeName>
</protein>
<dbReference type="AlphaFoldDB" id="A0AA87QEQ5"/>
<dbReference type="SUPFAM" id="SSF52402">
    <property type="entry name" value="Adenine nucleotide alpha hydrolases-like"/>
    <property type="match status" value="1"/>
</dbReference>
<evidence type="ECO:0000256" key="1">
    <source>
        <dbReference type="ARBA" id="ARBA00022598"/>
    </source>
</evidence>
<accession>A0AA87QEQ5</accession>
<dbReference type="InterPro" id="IPR012094">
    <property type="entry name" value="tRNA_Ile_lys_synt"/>
</dbReference>
<dbReference type="GO" id="GO:0005524">
    <property type="term" value="F:ATP binding"/>
    <property type="evidence" value="ECO:0007669"/>
    <property type="project" value="UniProtKB-UniRule"/>
</dbReference>
<sequence>MSADAANGAATVQMPEAAAADFIHSLFKPAHILVAISGGSDSTGLLAALAEHLKSLPNSDVTLSAATIDHGLRAEAAEEAREVAAFCASLGIAHVARRWEGEKPKSGIMAAAREARYGLLAEISAEISANVIVTAHTIDDQRETLAMRTARLNEGEAGAGTGISEAMLFDRRIWIARPFLACRRADIRAYLNGRGMSWLNDPSNEDVRYERIRTRKSLLQEPALFPAPDAAAARAALSADAAAWLGEHVAVHAGVLCAISRKALSADEGVIAYALSYLAAVFGGEPYGPGRERMRRILDFIGEGRPGRRTAGGVVFDLRRDGLYLMRESRDIRPLVLAAGADGIWDGRFQIGNHGAAAICVEATGTTGAMEFPEGLPKGAVQRAGAVLPKVVAGDEGAAASVTIAPYLAPFDRFLTRFNLTFANRLAACLGREPYVPPPL</sequence>
<evidence type="ECO:0000313" key="8">
    <source>
        <dbReference type="EMBL" id="GAJ94013.1"/>
    </source>
</evidence>
<name>A0AA87QEQ5_RHIRH</name>
<feature type="binding site" evidence="6">
    <location>
        <begin position="37"/>
        <end position="42"/>
    </location>
    <ligand>
        <name>ATP</name>
        <dbReference type="ChEBI" id="CHEBI:30616"/>
    </ligand>
</feature>
<keyword evidence="2 6" id="KW-0819">tRNA processing</keyword>
<comment type="catalytic activity">
    <reaction evidence="5 6">
        <text>cytidine(34) in tRNA(Ile2) + L-lysine + ATP = lysidine(34) in tRNA(Ile2) + AMP + diphosphate + H(+)</text>
        <dbReference type="Rhea" id="RHEA:43744"/>
        <dbReference type="Rhea" id="RHEA-COMP:10625"/>
        <dbReference type="Rhea" id="RHEA-COMP:10670"/>
        <dbReference type="ChEBI" id="CHEBI:15378"/>
        <dbReference type="ChEBI" id="CHEBI:30616"/>
        <dbReference type="ChEBI" id="CHEBI:32551"/>
        <dbReference type="ChEBI" id="CHEBI:33019"/>
        <dbReference type="ChEBI" id="CHEBI:82748"/>
        <dbReference type="ChEBI" id="CHEBI:83665"/>
        <dbReference type="ChEBI" id="CHEBI:456215"/>
        <dbReference type="EC" id="6.3.4.19"/>
    </reaction>
</comment>
<dbReference type="RefSeq" id="WP_034517635.1">
    <property type="nucleotide sequence ID" value="NZ_BAYX01000007.1"/>
</dbReference>
<dbReference type="NCBIfam" id="TIGR02432">
    <property type="entry name" value="lysidine_TilS_N"/>
    <property type="match status" value="1"/>
</dbReference>
<organism evidence="8 9">
    <name type="scientific">Rhizobium rhizogenes NBRC 13257</name>
    <dbReference type="NCBI Taxonomy" id="1220581"/>
    <lineage>
        <taxon>Bacteria</taxon>
        <taxon>Pseudomonadati</taxon>
        <taxon>Pseudomonadota</taxon>
        <taxon>Alphaproteobacteria</taxon>
        <taxon>Hyphomicrobiales</taxon>
        <taxon>Rhizobiaceae</taxon>
        <taxon>Rhizobium/Agrobacterium group</taxon>
        <taxon>Rhizobium</taxon>
    </lineage>
</organism>
<dbReference type="EMBL" id="BAYX01000007">
    <property type="protein sequence ID" value="GAJ94013.1"/>
    <property type="molecule type" value="Genomic_DNA"/>
</dbReference>
<dbReference type="InterPro" id="IPR014729">
    <property type="entry name" value="Rossmann-like_a/b/a_fold"/>
</dbReference>
<keyword evidence="3 6" id="KW-0547">Nucleotide-binding</keyword>
<dbReference type="InterPro" id="IPR012795">
    <property type="entry name" value="tRNA_Ile_lys_synt_N"/>
</dbReference>
<keyword evidence="6" id="KW-0963">Cytoplasm</keyword>
<gene>
    <name evidence="6 8" type="primary">tilS</name>
    <name evidence="8" type="ORF">RRH01S_07_02140</name>
</gene>
<evidence type="ECO:0000256" key="5">
    <source>
        <dbReference type="ARBA" id="ARBA00048539"/>
    </source>
</evidence>
<dbReference type="GO" id="GO:0005737">
    <property type="term" value="C:cytoplasm"/>
    <property type="evidence" value="ECO:0007669"/>
    <property type="project" value="UniProtKB-SubCell"/>
</dbReference>
<comment type="caution">
    <text evidence="8">The sequence shown here is derived from an EMBL/GenBank/DDBJ whole genome shotgun (WGS) entry which is preliminary data.</text>
</comment>
<dbReference type="Gene3D" id="3.40.50.620">
    <property type="entry name" value="HUPs"/>
    <property type="match status" value="1"/>
</dbReference>
<evidence type="ECO:0000259" key="7">
    <source>
        <dbReference type="Pfam" id="PF01171"/>
    </source>
</evidence>
<evidence type="ECO:0000256" key="4">
    <source>
        <dbReference type="ARBA" id="ARBA00022840"/>
    </source>
</evidence>
<dbReference type="InterPro" id="IPR011063">
    <property type="entry name" value="TilS/TtcA_N"/>
</dbReference>
<evidence type="ECO:0000313" key="9">
    <source>
        <dbReference type="Proteomes" id="UP000026941"/>
    </source>
</evidence>
<dbReference type="Proteomes" id="UP000026941">
    <property type="component" value="Unassembled WGS sequence"/>
</dbReference>
<dbReference type="PANTHER" id="PTHR43033">
    <property type="entry name" value="TRNA(ILE)-LYSIDINE SYNTHASE-RELATED"/>
    <property type="match status" value="1"/>
</dbReference>
<evidence type="ECO:0000256" key="2">
    <source>
        <dbReference type="ARBA" id="ARBA00022694"/>
    </source>
</evidence>
<feature type="domain" description="tRNA(Ile)-lysidine/2-thiocytidine synthase N-terminal" evidence="7">
    <location>
        <begin position="31"/>
        <end position="216"/>
    </location>
</feature>
<comment type="function">
    <text evidence="6">Ligates lysine onto the cytidine present at position 34 of the AUA codon-specific tRNA(Ile) that contains the anticodon CAU, in an ATP-dependent manner. Cytidine is converted to lysidine, thus changing the amino acid specificity of the tRNA from methionine to isoleucine.</text>
</comment>